<organism evidence="2 3">
    <name type="scientific">Durusdinium trenchii</name>
    <dbReference type="NCBI Taxonomy" id="1381693"/>
    <lineage>
        <taxon>Eukaryota</taxon>
        <taxon>Sar</taxon>
        <taxon>Alveolata</taxon>
        <taxon>Dinophyceae</taxon>
        <taxon>Suessiales</taxon>
        <taxon>Symbiodiniaceae</taxon>
        <taxon>Durusdinium</taxon>
    </lineage>
</organism>
<feature type="region of interest" description="Disordered" evidence="1">
    <location>
        <begin position="1"/>
        <end position="75"/>
    </location>
</feature>
<dbReference type="EMBL" id="CAXAMN010026017">
    <property type="protein sequence ID" value="CAK9099957.1"/>
    <property type="molecule type" value="Genomic_DNA"/>
</dbReference>
<accession>A0ABP0RH74</accession>
<feature type="compositionally biased region" description="Pro residues" evidence="1">
    <location>
        <begin position="28"/>
        <end position="37"/>
    </location>
</feature>
<proteinExistence type="predicted"/>
<reference evidence="2 3" key="1">
    <citation type="submission" date="2024-02" db="EMBL/GenBank/DDBJ databases">
        <authorList>
            <person name="Chen Y."/>
            <person name="Shah S."/>
            <person name="Dougan E. K."/>
            <person name="Thang M."/>
            <person name="Chan C."/>
        </authorList>
    </citation>
    <scope>NUCLEOTIDE SEQUENCE [LARGE SCALE GENOMIC DNA]</scope>
</reference>
<sequence length="308" mass="33697">MSPSRPSEASLGDADARSPQRPGTAPSAKPPKPPKLPPEGGGYPSAVLPGGALRPAQSNRMDELLTKSEVQTPDSPKQMLKVLALHGEALKRQLETQLAERENLRFQVRLLERDVREREPSFIEKQIAQLEAENHSKVAVLEEFGRLTARRSQLQSALADMEGAQVQSPALAALEASSFLAASNEVDDEDLDMARWECRRLEKRLAQARSYNCELLQDLERKPAMSTNASEETEVAALVAQNEEMLSRLRSKLRTAQGTQVSPPKVPKAPPPKGRRGGADVVEVLTIGAGPEGQDLEWQTTRAPARKP</sequence>
<feature type="region of interest" description="Disordered" evidence="1">
    <location>
        <begin position="253"/>
        <end position="308"/>
    </location>
</feature>
<keyword evidence="3" id="KW-1185">Reference proteome</keyword>
<protein>
    <submittedName>
        <fullName evidence="2">Uncharacterized protein</fullName>
    </submittedName>
</protein>
<dbReference type="Proteomes" id="UP001642484">
    <property type="component" value="Unassembled WGS sequence"/>
</dbReference>
<evidence type="ECO:0000313" key="3">
    <source>
        <dbReference type="Proteomes" id="UP001642484"/>
    </source>
</evidence>
<comment type="caution">
    <text evidence="2">The sequence shown here is derived from an EMBL/GenBank/DDBJ whole genome shotgun (WGS) entry which is preliminary data.</text>
</comment>
<evidence type="ECO:0000256" key="1">
    <source>
        <dbReference type="SAM" id="MobiDB-lite"/>
    </source>
</evidence>
<gene>
    <name evidence="2" type="ORF">CCMP2556_LOCUS47276</name>
</gene>
<name>A0ABP0RH74_9DINO</name>
<evidence type="ECO:0000313" key="2">
    <source>
        <dbReference type="EMBL" id="CAK9099957.1"/>
    </source>
</evidence>